<evidence type="ECO:0000313" key="4">
    <source>
        <dbReference type="Proteomes" id="UP000011546"/>
    </source>
</evidence>
<name>M0NQ85_9EURY</name>
<feature type="transmembrane region" description="Helical" evidence="2">
    <location>
        <begin position="1156"/>
        <end position="1180"/>
    </location>
</feature>
<dbReference type="PATRIC" id="fig|1230456.3.peg.2796"/>
<feature type="transmembrane region" description="Helical" evidence="2">
    <location>
        <begin position="1186"/>
        <end position="1206"/>
    </location>
</feature>
<keyword evidence="2" id="KW-0472">Membrane</keyword>
<dbReference type="AlphaFoldDB" id="M0NQ85"/>
<feature type="compositionally biased region" description="Low complexity" evidence="1">
    <location>
        <begin position="310"/>
        <end position="325"/>
    </location>
</feature>
<evidence type="ECO:0000313" key="3">
    <source>
        <dbReference type="EMBL" id="EMA59921.1"/>
    </source>
</evidence>
<dbReference type="RefSeq" id="WP_008849479.1">
    <property type="nucleotide sequence ID" value="NZ_AOJH01000083.1"/>
</dbReference>
<protein>
    <submittedName>
        <fullName evidence="3">Uncharacterized protein</fullName>
    </submittedName>
</protein>
<organism evidence="3 4">
    <name type="scientific">Halorubrum kocurii JCM 14978</name>
    <dbReference type="NCBI Taxonomy" id="1230456"/>
    <lineage>
        <taxon>Archaea</taxon>
        <taxon>Methanobacteriati</taxon>
        <taxon>Methanobacteriota</taxon>
        <taxon>Stenosarchaea group</taxon>
        <taxon>Halobacteria</taxon>
        <taxon>Halobacteriales</taxon>
        <taxon>Haloferacaceae</taxon>
        <taxon>Halorubrum</taxon>
    </lineage>
</organism>
<accession>M0NQ85</accession>
<feature type="transmembrane region" description="Helical" evidence="2">
    <location>
        <begin position="1117"/>
        <end position="1144"/>
    </location>
</feature>
<proteinExistence type="predicted"/>
<feature type="compositionally biased region" description="Polar residues" evidence="1">
    <location>
        <begin position="375"/>
        <end position="392"/>
    </location>
</feature>
<feature type="transmembrane region" description="Helical" evidence="2">
    <location>
        <begin position="1051"/>
        <end position="1071"/>
    </location>
</feature>
<feature type="region of interest" description="Disordered" evidence="1">
    <location>
        <begin position="292"/>
        <end position="392"/>
    </location>
</feature>
<gene>
    <name evidence="3" type="ORF">C468_14053</name>
</gene>
<dbReference type="Proteomes" id="UP000011546">
    <property type="component" value="Unassembled WGS sequence"/>
</dbReference>
<keyword evidence="2" id="KW-1133">Transmembrane helix</keyword>
<dbReference type="STRING" id="1230456.C468_14053"/>
<evidence type="ECO:0000256" key="2">
    <source>
        <dbReference type="SAM" id="Phobius"/>
    </source>
</evidence>
<sequence length="1234" mass="128530">MTRASAIAIAAIVVVSMLAAPLGAATVGAQTSGPSGMVALGSDQVAEDVPDGESMPIGAGDLEGAIYASDHADTLEAVVTTPERADEKYIDSGTVVSNDKVALVLRDDEVHDGRKVAVEISLLEEAIGYAPEVAYGVHDSGEEWQSQIERDGEVGVFEVPEFSSNSVTFSGGITLSGDAAGDGTSYEYQLDNLDGVDDFAINTTGVENSETEEVSMRDTGEVDPGIGGNVDPPETEITLEGNGFGSRTVTDSATGVSDGYSTTVDLEGSLTDTDKSAAPTVDVTGVTNSEWDNVSASGVSNGDSIPLEVSGTTSPTGPSSNGEPTVTFTGVEKHTIDDVEDGDTTTLSSEWDGWSSGSGTTSATSTNVIDGSHSLEVSGSNELASATTTRSSDITDPLSVDVLIPQKTGDSGDSTTLQLRSSDATFLGALNFQDEGPVEFEGETVQSSWSTDTVYQVMFAPNFANDEVTIYINGESKGTFSLSNSASGHGYLRLERDSRGSGDTLSAVFDSMSTGRTDSPAIDIDGDGVNEASHSGVLEAGETATYELSSLSTDNDAGSVSLETGPVDIDVSMREHSQTRDPVVELNGETVEHTGSIPEGETETLTFPDGAVNPGESNTLSLSLRSTSGPSHEADLSYEFEELDGSLSPEVDTNGDGSAEVSSTDLLTDGETTTATIDPSIADTWNISATGNAPTVSAEVTERTKTSDPVVKVNGYETEHSGTLADGETTSLATNEAWVENGTNTVTINTNSPERGPESLVGFEYAHDASGTTQSVEVSATSWTERFNVSNTYPSAVSDANAVLTFDDSVAEIKEVEYRVDGGEWKAPPSHELNGTDLEVQLGDMGADTTVDVRATGHKIRTYDGAVEIVEPTVEGDELATEVEITNMTEDAMFGLRVDGTATGERVHYATEESWSGESAHVEITESGTQILRAPDANVGSIMTVRSSPISVEPNVGAVEVLMEDASEPRFSVRDGNTIGADQLDVTYYDTISGDRYALWSETNDVEVDAARAQSPVTFTASGSTETYSILQRDSSGTTEVAGPTDTRNTLPLVLAFGGIGVVLIGTALVGRRFGVGGRLLPITAASLSAIAIHVLAPGQSPFVRALELGYDPTGDAAGSLLEAALGSNVVAIVIAAVLLLGLWQVDQRTQGNVPLPVWAVVGILTGVWALETLSPGVILGGLREGISTMAPLLVAGGALGIAYFVRNWLRARREEASTPDTQVTLSGFDRGDD</sequence>
<feature type="region of interest" description="Disordered" evidence="1">
    <location>
        <begin position="209"/>
        <end position="232"/>
    </location>
</feature>
<dbReference type="EMBL" id="AOJH01000083">
    <property type="protein sequence ID" value="EMA59921.1"/>
    <property type="molecule type" value="Genomic_DNA"/>
</dbReference>
<keyword evidence="4" id="KW-1185">Reference proteome</keyword>
<feature type="compositionally biased region" description="Low complexity" evidence="1">
    <location>
        <begin position="348"/>
        <end position="366"/>
    </location>
</feature>
<evidence type="ECO:0000256" key="1">
    <source>
        <dbReference type="SAM" id="MobiDB-lite"/>
    </source>
</evidence>
<comment type="caution">
    <text evidence="3">The sequence shown here is derived from an EMBL/GenBank/DDBJ whole genome shotgun (WGS) entry which is preliminary data.</text>
</comment>
<keyword evidence="2" id="KW-0812">Transmembrane</keyword>
<reference evidence="3 4" key="1">
    <citation type="journal article" date="2014" name="PLoS Genet.">
        <title>Phylogenetically driven sequencing of extremely halophilic archaea reveals strategies for static and dynamic osmo-response.</title>
        <authorList>
            <person name="Becker E.A."/>
            <person name="Seitzer P.M."/>
            <person name="Tritt A."/>
            <person name="Larsen D."/>
            <person name="Krusor M."/>
            <person name="Yao A.I."/>
            <person name="Wu D."/>
            <person name="Madern D."/>
            <person name="Eisen J.A."/>
            <person name="Darling A.E."/>
            <person name="Facciotti M.T."/>
        </authorList>
    </citation>
    <scope>NUCLEOTIDE SEQUENCE [LARGE SCALE GENOMIC DNA]</scope>
    <source>
        <strain evidence="3 4">JCM 14978</strain>
    </source>
</reference>
<feature type="region of interest" description="Disordered" evidence="1">
    <location>
        <begin position="593"/>
        <end position="616"/>
    </location>
</feature>
<dbReference type="OrthoDB" id="221478at2157"/>
<feature type="transmembrane region" description="Helical" evidence="2">
    <location>
        <begin position="1080"/>
        <end position="1097"/>
    </location>
</feature>
<feature type="compositionally biased region" description="Polar residues" evidence="1">
    <location>
        <begin position="292"/>
        <end position="303"/>
    </location>
</feature>